<protein>
    <submittedName>
        <fullName evidence="1">Uncharacterized protein</fullName>
    </submittedName>
</protein>
<sequence length="63" mass="7114">PLSTQLGKQSVATPRHPRCILHLDGAFSLGRRANAITHDKYTLGLLLNLENLYRDMLRLDNNT</sequence>
<feature type="non-terminal residue" evidence="1">
    <location>
        <position position="1"/>
    </location>
</feature>
<dbReference type="AlphaFoldDB" id="A0A8S3DAY6"/>
<organism evidence="1 2">
    <name type="scientific">Rotaria magnacalcarata</name>
    <dbReference type="NCBI Taxonomy" id="392030"/>
    <lineage>
        <taxon>Eukaryota</taxon>
        <taxon>Metazoa</taxon>
        <taxon>Spiralia</taxon>
        <taxon>Gnathifera</taxon>
        <taxon>Rotifera</taxon>
        <taxon>Eurotatoria</taxon>
        <taxon>Bdelloidea</taxon>
        <taxon>Philodinida</taxon>
        <taxon>Philodinidae</taxon>
        <taxon>Rotaria</taxon>
    </lineage>
</organism>
<accession>A0A8S3DAY6</accession>
<gene>
    <name evidence="1" type="ORF">SMN809_LOCUS56375</name>
</gene>
<proteinExistence type="predicted"/>
<feature type="non-terminal residue" evidence="1">
    <location>
        <position position="63"/>
    </location>
</feature>
<comment type="caution">
    <text evidence="1">The sequence shown here is derived from an EMBL/GenBank/DDBJ whole genome shotgun (WGS) entry which is preliminary data.</text>
</comment>
<evidence type="ECO:0000313" key="1">
    <source>
        <dbReference type="EMBL" id="CAF4992485.1"/>
    </source>
</evidence>
<dbReference type="Proteomes" id="UP000676336">
    <property type="component" value="Unassembled WGS sequence"/>
</dbReference>
<evidence type="ECO:0000313" key="2">
    <source>
        <dbReference type="Proteomes" id="UP000676336"/>
    </source>
</evidence>
<name>A0A8S3DAY6_9BILA</name>
<dbReference type="EMBL" id="CAJOBI010201264">
    <property type="protein sequence ID" value="CAF4992485.1"/>
    <property type="molecule type" value="Genomic_DNA"/>
</dbReference>
<reference evidence="1" key="1">
    <citation type="submission" date="2021-02" db="EMBL/GenBank/DDBJ databases">
        <authorList>
            <person name="Nowell W R."/>
        </authorList>
    </citation>
    <scope>NUCLEOTIDE SEQUENCE</scope>
</reference>